<dbReference type="Gene3D" id="3.20.20.100">
    <property type="entry name" value="NADP-dependent oxidoreductase domain"/>
    <property type="match status" value="1"/>
</dbReference>
<gene>
    <name evidence="3" type="ORF">MBELCI_3727</name>
</gene>
<protein>
    <submittedName>
        <fullName evidence="3">Putative oxidoreductase</fullName>
    </submittedName>
</protein>
<dbReference type="InterPro" id="IPR036812">
    <property type="entry name" value="NAD(P)_OxRdtase_dom_sf"/>
</dbReference>
<dbReference type="eggNOG" id="COG0667">
    <property type="taxonomic scope" value="Bacteria"/>
</dbReference>
<dbReference type="CDD" id="cd19091">
    <property type="entry name" value="AKR_PsAKR"/>
    <property type="match status" value="1"/>
</dbReference>
<reference evidence="3" key="1">
    <citation type="journal article" date="2013" name="Genome Announc.">
        <title>Draft Genome Sequence of Loktanella cinnabarina LL-001T, Isolated from Deep-Sea Floor Sediment.</title>
        <authorList>
            <person name="Nishi S."/>
            <person name="Tsubouchi T."/>
            <person name="Takaki Y."/>
            <person name="Koyanagi R."/>
            <person name="Satoh N."/>
            <person name="Maruyama T."/>
            <person name="Hatada Y."/>
        </authorList>
    </citation>
    <scope>NUCLEOTIDE SEQUENCE [LARGE SCALE GENOMIC DNA]</scope>
    <source>
        <strain evidence="3">LL-001</strain>
    </source>
</reference>
<dbReference type="RefSeq" id="WP_021695772.1">
    <property type="nucleotide sequence ID" value="NZ_BATB01000128.1"/>
</dbReference>
<keyword evidence="1" id="KW-0560">Oxidoreductase</keyword>
<proteinExistence type="predicted"/>
<organism evidence="3 4">
    <name type="scientific">Limimaricola cinnabarinus LL-001</name>
    <dbReference type="NCBI Taxonomy" id="1337093"/>
    <lineage>
        <taxon>Bacteria</taxon>
        <taxon>Pseudomonadati</taxon>
        <taxon>Pseudomonadota</taxon>
        <taxon>Alphaproteobacteria</taxon>
        <taxon>Rhodobacterales</taxon>
        <taxon>Paracoccaceae</taxon>
        <taxon>Limimaricola</taxon>
    </lineage>
</organism>
<dbReference type="FunFam" id="3.20.20.100:FF:000004">
    <property type="entry name" value="Oxidoreductase, aldo/keto reductase"/>
    <property type="match status" value="1"/>
</dbReference>
<dbReference type="InterPro" id="IPR018170">
    <property type="entry name" value="Aldo/ket_reductase_CS"/>
</dbReference>
<dbReference type="EMBL" id="BATB01000128">
    <property type="protein sequence ID" value="GAD57675.1"/>
    <property type="molecule type" value="Genomic_DNA"/>
</dbReference>
<evidence type="ECO:0000259" key="2">
    <source>
        <dbReference type="Pfam" id="PF00248"/>
    </source>
</evidence>
<dbReference type="PANTHER" id="PTHR43364">
    <property type="entry name" value="NADH-SPECIFIC METHYLGLYOXAL REDUCTASE-RELATED"/>
    <property type="match status" value="1"/>
</dbReference>
<name>U2Z889_9RHOB</name>
<dbReference type="AlphaFoldDB" id="U2Z889"/>
<accession>U2Z889</accession>
<dbReference type="GO" id="GO:0016491">
    <property type="term" value="F:oxidoreductase activity"/>
    <property type="evidence" value="ECO:0007669"/>
    <property type="project" value="UniProtKB-KW"/>
</dbReference>
<keyword evidence="4" id="KW-1185">Reference proteome</keyword>
<evidence type="ECO:0000313" key="4">
    <source>
        <dbReference type="Proteomes" id="UP000016566"/>
    </source>
</evidence>
<dbReference type="PRINTS" id="PR00069">
    <property type="entry name" value="ALDKETRDTASE"/>
</dbReference>
<sequence length="335" mass="36668">MQYRRLGRSGLMVSELALGTMLFGETGSRGTDEATARAMVDAFIEAGGNHIDAANVYAGGRSEEIVGGAVKGRRDELVIASKLRWPMGEGINEVGLSRHHVMASVEASLRRLDTDRIDILYMHGWDPLTPLEETLRAFDDLVSGGKIRYIGVSNFKAWQVMKAQGIAERRGFLPLVAAQYQYSLVLRDIEHEFPDLLESEGLGLVPWGPLGGGFLSGKYTSADRTPRSEGRVAEADAGYEESWERRATERNWAIVAEVERIAAAQGASVPQVALAWLLKRPSVASVILGARTMEQFEDNLRAVALTLSDGEMQALNEVSAPETLYPYRIGSSGKR</sequence>
<dbReference type="InterPro" id="IPR020471">
    <property type="entry name" value="AKR"/>
</dbReference>
<evidence type="ECO:0000256" key="1">
    <source>
        <dbReference type="ARBA" id="ARBA00023002"/>
    </source>
</evidence>
<dbReference type="GO" id="GO:0005829">
    <property type="term" value="C:cytosol"/>
    <property type="evidence" value="ECO:0007669"/>
    <property type="project" value="UniProtKB-ARBA"/>
</dbReference>
<dbReference type="STRING" id="1337093.MBELCI_3727"/>
<feature type="domain" description="NADP-dependent oxidoreductase" evidence="2">
    <location>
        <begin position="15"/>
        <end position="319"/>
    </location>
</feature>
<dbReference type="InterPro" id="IPR023210">
    <property type="entry name" value="NADP_OxRdtase_dom"/>
</dbReference>
<dbReference type="Proteomes" id="UP000016566">
    <property type="component" value="Unassembled WGS sequence"/>
</dbReference>
<dbReference type="SUPFAM" id="SSF51430">
    <property type="entry name" value="NAD(P)-linked oxidoreductase"/>
    <property type="match status" value="1"/>
</dbReference>
<dbReference type="Pfam" id="PF00248">
    <property type="entry name" value="Aldo_ket_red"/>
    <property type="match status" value="1"/>
</dbReference>
<dbReference type="PROSITE" id="PS00062">
    <property type="entry name" value="ALDOKETO_REDUCTASE_2"/>
    <property type="match status" value="1"/>
</dbReference>
<evidence type="ECO:0000313" key="3">
    <source>
        <dbReference type="EMBL" id="GAD57675.1"/>
    </source>
</evidence>
<dbReference type="PANTHER" id="PTHR43364:SF4">
    <property type="entry name" value="NAD(P)-LINKED OXIDOREDUCTASE SUPERFAMILY PROTEIN"/>
    <property type="match status" value="1"/>
</dbReference>
<dbReference type="InterPro" id="IPR050523">
    <property type="entry name" value="AKR_Detox_Biosynth"/>
</dbReference>
<dbReference type="OrthoDB" id="9803483at2"/>
<comment type="caution">
    <text evidence="3">The sequence shown here is derived from an EMBL/GenBank/DDBJ whole genome shotgun (WGS) entry which is preliminary data.</text>
</comment>